<keyword evidence="1" id="KW-0732">Signal</keyword>
<dbReference type="InterPro" id="IPR055797">
    <property type="entry name" value="DUF7373"/>
</dbReference>
<dbReference type="Pfam" id="PF24092">
    <property type="entry name" value="DUF7373_C"/>
    <property type="match status" value="1"/>
</dbReference>
<evidence type="ECO:0000256" key="1">
    <source>
        <dbReference type="SAM" id="SignalP"/>
    </source>
</evidence>
<feature type="domain" description="DUF7373" evidence="3">
    <location>
        <begin position="262"/>
        <end position="395"/>
    </location>
</feature>
<dbReference type="Pfam" id="PF24088">
    <property type="entry name" value="DUF7373"/>
    <property type="match status" value="1"/>
</dbReference>
<evidence type="ECO:0000313" key="4">
    <source>
        <dbReference type="EMBL" id="NKX90514.1"/>
    </source>
</evidence>
<organism evidence="4 5">
    <name type="scientific">Nocardia coubleae</name>
    <dbReference type="NCBI Taxonomy" id="356147"/>
    <lineage>
        <taxon>Bacteria</taxon>
        <taxon>Bacillati</taxon>
        <taxon>Actinomycetota</taxon>
        <taxon>Actinomycetes</taxon>
        <taxon>Mycobacteriales</taxon>
        <taxon>Nocardiaceae</taxon>
        <taxon>Nocardia</taxon>
    </lineage>
</organism>
<dbReference type="Proteomes" id="UP000572007">
    <property type="component" value="Unassembled WGS sequence"/>
</dbReference>
<dbReference type="EMBL" id="JAAXOM010000007">
    <property type="protein sequence ID" value="NKX90514.1"/>
    <property type="molecule type" value="Genomic_DNA"/>
</dbReference>
<accession>A0A846WCZ4</accession>
<evidence type="ECO:0000313" key="5">
    <source>
        <dbReference type="Proteomes" id="UP000572007"/>
    </source>
</evidence>
<feature type="domain" description="DUF7373" evidence="2">
    <location>
        <begin position="57"/>
        <end position="252"/>
    </location>
</feature>
<name>A0A846WCZ4_9NOCA</name>
<dbReference type="PROSITE" id="PS51257">
    <property type="entry name" value="PROKAR_LIPOPROTEIN"/>
    <property type="match status" value="1"/>
</dbReference>
<feature type="chain" id="PRO_5038569173" evidence="1">
    <location>
        <begin position="26"/>
        <end position="399"/>
    </location>
</feature>
<protein>
    <submittedName>
        <fullName evidence="4">Uncharacterized protein</fullName>
    </submittedName>
</protein>
<comment type="caution">
    <text evidence="4">The sequence shown here is derived from an EMBL/GenBank/DDBJ whole genome shotgun (WGS) entry which is preliminary data.</text>
</comment>
<dbReference type="AlphaFoldDB" id="A0A846WCZ4"/>
<proteinExistence type="predicted"/>
<dbReference type="InterPro" id="IPR056463">
    <property type="entry name" value="DUF7373_C"/>
</dbReference>
<gene>
    <name evidence="4" type="ORF">HGA10_24835</name>
</gene>
<evidence type="ECO:0000259" key="2">
    <source>
        <dbReference type="Pfam" id="PF24088"/>
    </source>
</evidence>
<keyword evidence="5" id="KW-1185">Reference proteome</keyword>
<reference evidence="4 5" key="1">
    <citation type="submission" date="2020-04" db="EMBL/GenBank/DDBJ databases">
        <title>MicrobeNet Type strains.</title>
        <authorList>
            <person name="Nicholson A.C."/>
        </authorList>
    </citation>
    <scope>NUCLEOTIDE SEQUENCE [LARGE SCALE GENOMIC DNA]</scope>
    <source>
        <strain evidence="4 5">DSM 44960</strain>
    </source>
</reference>
<feature type="signal peptide" evidence="1">
    <location>
        <begin position="1"/>
        <end position="25"/>
    </location>
</feature>
<dbReference type="RefSeq" id="WP_157104968.1">
    <property type="nucleotide sequence ID" value="NZ_JAAXOM010000007.1"/>
</dbReference>
<evidence type="ECO:0000259" key="3">
    <source>
        <dbReference type="Pfam" id="PF24092"/>
    </source>
</evidence>
<sequence>MRAPSKYLAASLAAIAFGVSGCGSGDDAAVAATPAPVDTAVLDFGNYVTVPRTIGKPNFDRARLSEGQRLGNYLPTAFEVDNRFKYQSGIEDIAVFGFIERLYTIGDSEKFKEDTPGFIGGFYSYGQTHSYIGISEVLSNAAMVFDSESSATAAAAALARRQSEDKDARVMVPLPDFPEGHAFWNPAQQELFTVNAHKNIVVFSNIKDYAKIELELTDLNALTAVATKNWAAIKPQVEGFEPTPPDKLTDIEMDRDKLLGHSLMRQGEESQKNPPGIYDRHGALHFSEKPDRDEPLFEEAGLEWFGVNATELYQVKDSKGAELISRAHSALNKSLRSAESPKGMPSAKCVELKVKDSFSARFHCTLAFGRYVIEARSNQLVDVHQRVSAQYALLAAMAK</sequence>